<dbReference type="InterPro" id="IPR023631">
    <property type="entry name" value="Amidase_dom"/>
</dbReference>
<dbReference type="PANTHER" id="PTHR46072:SF5">
    <property type="entry name" value="GENERAL AMIDASE-C"/>
    <property type="match status" value="1"/>
</dbReference>
<accession>A0ABR1TTZ3</accession>
<evidence type="ECO:0000313" key="4">
    <source>
        <dbReference type="EMBL" id="KAK8050124.1"/>
    </source>
</evidence>
<dbReference type="Pfam" id="PF01425">
    <property type="entry name" value="Amidase"/>
    <property type="match status" value="1"/>
</dbReference>
<comment type="caution">
    <text evidence="4">The sequence shown here is derived from an EMBL/GenBank/DDBJ whole genome shotgun (WGS) entry which is preliminary data.</text>
</comment>
<dbReference type="RefSeq" id="XP_066712373.1">
    <property type="nucleotide sequence ID" value="XM_066863263.1"/>
</dbReference>
<organism evidence="4 5">
    <name type="scientific">Apiospora phragmitis</name>
    <dbReference type="NCBI Taxonomy" id="2905665"/>
    <lineage>
        <taxon>Eukaryota</taxon>
        <taxon>Fungi</taxon>
        <taxon>Dikarya</taxon>
        <taxon>Ascomycota</taxon>
        <taxon>Pezizomycotina</taxon>
        <taxon>Sordariomycetes</taxon>
        <taxon>Xylariomycetidae</taxon>
        <taxon>Amphisphaeriales</taxon>
        <taxon>Apiosporaceae</taxon>
        <taxon>Apiospora</taxon>
    </lineage>
</organism>
<name>A0ABR1TTZ3_9PEZI</name>
<feature type="domain" description="Amidase" evidence="3">
    <location>
        <begin position="84"/>
        <end position="519"/>
    </location>
</feature>
<evidence type="ECO:0000256" key="2">
    <source>
        <dbReference type="ARBA" id="ARBA00022801"/>
    </source>
</evidence>
<dbReference type="EMBL" id="JAQQWL010000011">
    <property type="protein sequence ID" value="KAK8050124.1"/>
    <property type="molecule type" value="Genomic_DNA"/>
</dbReference>
<reference evidence="4 5" key="1">
    <citation type="submission" date="2023-01" db="EMBL/GenBank/DDBJ databases">
        <title>Analysis of 21 Apiospora genomes using comparative genomics revels a genus with tremendous synthesis potential of carbohydrate active enzymes and secondary metabolites.</title>
        <authorList>
            <person name="Sorensen T."/>
        </authorList>
    </citation>
    <scope>NUCLEOTIDE SEQUENCE [LARGE SCALE GENOMIC DNA]</scope>
    <source>
        <strain evidence="4 5">CBS 135458</strain>
    </source>
</reference>
<dbReference type="PANTHER" id="PTHR46072">
    <property type="entry name" value="AMIDASE-RELATED-RELATED"/>
    <property type="match status" value="1"/>
</dbReference>
<keyword evidence="5" id="KW-1185">Reference proteome</keyword>
<evidence type="ECO:0000256" key="1">
    <source>
        <dbReference type="ARBA" id="ARBA00009199"/>
    </source>
</evidence>
<sequence>MGSHQAWQTLATEKQAAQANKIPKGWRLPSEYLAGDETSAHGVMEIPAKCGILNAEELHITQDFNAVTLAIAVQRGTIKAKSVATAFCKRAAIAQQLTNCLTETMFDDAIKRGEFLDEYLELHGKPMGPLHGAPISMKDTFDYAGVQSTMGIVSYLGNPVPSEHGTSAATLLDLGAILHCKTNVSQALMSSDDHNNVFGRGSSGGEGALVALRGSLLGVGTDMAGSIRISALCSGTYGFKPSSGRGPFFGSTFCHRMGSPGFPPVAGPLACSFDDMAFFLQAVLESHPWDRDPTVLAIPWRAEVATSTPEKLRIGFILEDPKFPVHPPVCRTMESSAQVLAQAGHEVIPLHGFPSLEVAMNLGLDSFSFVNTVEWRRHLDVSGEPIVPSLVDNMPFITRRIEKGGYSIDEIFAFNLACLQYKAAWNAVFVRHKLDFLICPGAETTAIPHDTWGTPPYTVVWSLTECPAVILPVGQAMKNMDRNDLAPSASPRPYQSELVDGAPTAIQVVVRLYQDEELLAAGRVIDRCLRKANNLRSPE</sequence>
<protein>
    <recommendedName>
        <fullName evidence="3">Amidase domain-containing protein</fullName>
    </recommendedName>
</protein>
<dbReference type="InterPro" id="IPR036928">
    <property type="entry name" value="AS_sf"/>
</dbReference>
<dbReference type="SUPFAM" id="SSF75304">
    <property type="entry name" value="Amidase signature (AS) enzymes"/>
    <property type="match status" value="1"/>
</dbReference>
<dbReference type="PIRSF" id="PIRSF001221">
    <property type="entry name" value="Amidase_fungi"/>
    <property type="match status" value="1"/>
</dbReference>
<gene>
    <name evidence="4" type="ORF">PG994_011854</name>
</gene>
<dbReference type="GeneID" id="92096326"/>
<dbReference type="Proteomes" id="UP001480595">
    <property type="component" value="Unassembled WGS sequence"/>
</dbReference>
<comment type="similarity">
    <text evidence="1">Belongs to the amidase family.</text>
</comment>
<keyword evidence="2" id="KW-0378">Hydrolase</keyword>
<evidence type="ECO:0000259" key="3">
    <source>
        <dbReference type="Pfam" id="PF01425"/>
    </source>
</evidence>
<dbReference type="Gene3D" id="3.90.1300.10">
    <property type="entry name" value="Amidase signature (AS) domain"/>
    <property type="match status" value="1"/>
</dbReference>
<proteinExistence type="inferred from homology"/>
<evidence type="ECO:0000313" key="5">
    <source>
        <dbReference type="Proteomes" id="UP001480595"/>
    </source>
</evidence>